<dbReference type="Pfam" id="PF00237">
    <property type="entry name" value="Ribosomal_L22"/>
    <property type="match status" value="1"/>
</dbReference>
<dbReference type="GO" id="GO:0022625">
    <property type="term" value="C:cytosolic large ribosomal subunit"/>
    <property type="evidence" value="ECO:0007669"/>
    <property type="project" value="UniProtKB-UniRule"/>
</dbReference>
<dbReference type="InterPro" id="IPR001063">
    <property type="entry name" value="Ribosomal_uL22"/>
</dbReference>
<dbReference type="GO" id="GO:0003735">
    <property type="term" value="F:structural constituent of ribosome"/>
    <property type="evidence" value="ECO:0007669"/>
    <property type="project" value="UniProtKB-UniRule"/>
</dbReference>
<protein>
    <recommendedName>
        <fullName evidence="4 6">50S ribosomal protein L22</fullName>
    </recommendedName>
</protein>
<dbReference type="EMBL" id="CP058998">
    <property type="protein sequence ID" value="QLJ52996.1"/>
    <property type="molecule type" value="Genomic_DNA"/>
</dbReference>
<dbReference type="PANTHER" id="PTHR11593:SF10">
    <property type="entry name" value="60S RIBOSOMAL PROTEIN L17"/>
    <property type="match status" value="1"/>
</dbReference>
<keyword evidence="3 5" id="KW-0687">Ribonucleoprotein</keyword>
<dbReference type="InterPro" id="IPR005721">
    <property type="entry name" value="Ribosomal_uL22_euk/arc"/>
</dbReference>
<dbReference type="InterPro" id="IPR036394">
    <property type="entry name" value="Ribosomal_uL22_sf"/>
</dbReference>
<evidence type="ECO:0000256" key="2">
    <source>
        <dbReference type="ARBA" id="ARBA00022980"/>
    </source>
</evidence>
<dbReference type="GO" id="GO:0002181">
    <property type="term" value="P:cytoplasmic translation"/>
    <property type="evidence" value="ECO:0007669"/>
    <property type="project" value="TreeGrafter"/>
</dbReference>
<comment type="similarity">
    <text evidence="1 5">Belongs to the universal ribosomal protein uL22 family.</text>
</comment>
<dbReference type="AlphaFoldDB" id="A0A7D6BLN8"/>
<dbReference type="KEGG" id="flt:Sv326_0821"/>
<evidence type="ECO:0000256" key="5">
    <source>
        <dbReference type="RuleBase" id="RU004005"/>
    </source>
</evidence>
<dbReference type="Gene3D" id="3.90.470.10">
    <property type="entry name" value="Ribosomal protein L22/L17"/>
    <property type="match status" value="1"/>
</dbReference>
<dbReference type="GO" id="GO:0019843">
    <property type="term" value="F:rRNA binding"/>
    <property type="evidence" value="ECO:0007669"/>
    <property type="project" value="UniProtKB-KW"/>
</dbReference>
<evidence type="ECO:0000256" key="6">
    <source>
        <dbReference type="RuleBase" id="RU004007"/>
    </source>
</evidence>
<gene>
    <name evidence="7" type="ORF">Sv326_0821</name>
</gene>
<evidence type="ECO:0000313" key="7">
    <source>
        <dbReference type="EMBL" id="QLJ52996.1"/>
    </source>
</evidence>
<evidence type="ECO:0000313" key="8">
    <source>
        <dbReference type="Proteomes" id="UP000510821"/>
    </source>
</evidence>
<keyword evidence="6" id="KW-0699">rRNA-binding</keyword>
<keyword evidence="6" id="KW-0694">RNA-binding</keyword>
<comment type="function">
    <text evidence="6">This protein binds specifically to 23S rRNA. It makes multiple contacts with different domains of the 23S rRNA in the assembled 50S subunit and ribosome.</text>
</comment>
<comment type="subunit">
    <text evidence="6">Part of the 50S ribosomal subunit.</text>
</comment>
<evidence type="ECO:0000256" key="3">
    <source>
        <dbReference type="ARBA" id="ARBA00023274"/>
    </source>
</evidence>
<sequence length="147" mass="16569">MKYSYQFKEGVRAARAQGHDVDASFKDLSQVCRSINGKEISKAVQLLESAKLGEIPILFKKFNKKCGHRKELGGRRGRYPKKSARLVLEVLRNAMANARNIGLGEKLVVRHASANKQNIYPRIASKGRAMRANYETAKLEIVLEELK</sequence>
<dbReference type="Proteomes" id="UP000510821">
    <property type="component" value="Chromosome"/>
</dbReference>
<reference evidence="8" key="1">
    <citation type="submission" date="2020-07" db="EMBL/GenBank/DDBJ databases">
        <title>Metabolic diversity and evolutionary history of the archaeal phylum ###Micrarchaeota### uncovered from a freshwater lake metagenome.</title>
        <authorList>
            <person name="Kadnikov V.V."/>
            <person name="Savvichev A.S."/>
            <person name="Mardanov A.V."/>
            <person name="Beletsky A.V."/>
            <person name="Chupakov A.V."/>
            <person name="Kokryatskaya N.M."/>
            <person name="Pimenov N.V."/>
            <person name="Ravin N.V."/>
        </authorList>
    </citation>
    <scope>NUCLEOTIDE SEQUENCE [LARGE SCALE GENOMIC DNA]</scope>
</reference>
<keyword evidence="2 5" id="KW-0689">Ribosomal protein</keyword>
<organism evidence="7 8">
    <name type="scientific">Fermentimicrarchaeum limneticum</name>
    <dbReference type="NCBI Taxonomy" id="2795018"/>
    <lineage>
        <taxon>Archaea</taxon>
        <taxon>Candidatus Micrarchaeota</taxon>
        <taxon>Candidatus Fermentimicrarchaeales</taxon>
        <taxon>Candidatus Fermentimicrarchaeaceae</taxon>
        <taxon>Candidatus Fermentimicrarchaeum</taxon>
    </lineage>
</organism>
<dbReference type="PANTHER" id="PTHR11593">
    <property type="entry name" value="60S RIBOSOMAL PROTEIN L17"/>
    <property type="match status" value="1"/>
</dbReference>
<evidence type="ECO:0000256" key="4">
    <source>
        <dbReference type="NCBIfam" id="TIGR01038"/>
    </source>
</evidence>
<name>A0A7D6BLN8_FERL1</name>
<dbReference type="NCBIfam" id="TIGR01038">
    <property type="entry name" value="uL22_arch_euk"/>
    <property type="match status" value="1"/>
</dbReference>
<proteinExistence type="inferred from homology"/>
<evidence type="ECO:0000256" key="1">
    <source>
        <dbReference type="ARBA" id="ARBA00009451"/>
    </source>
</evidence>
<dbReference type="SUPFAM" id="SSF54843">
    <property type="entry name" value="Ribosomal protein L22"/>
    <property type="match status" value="1"/>
</dbReference>
<accession>A0A7D6BLN8</accession>